<organism evidence="1">
    <name type="scientific">marine sediment metagenome</name>
    <dbReference type="NCBI Taxonomy" id="412755"/>
    <lineage>
        <taxon>unclassified sequences</taxon>
        <taxon>metagenomes</taxon>
        <taxon>ecological metagenomes</taxon>
    </lineage>
</organism>
<protein>
    <submittedName>
        <fullName evidence="1">Uncharacterized protein</fullName>
    </submittedName>
</protein>
<dbReference type="EMBL" id="LAZR01015723">
    <property type="protein sequence ID" value="KKM07652.1"/>
    <property type="molecule type" value="Genomic_DNA"/>
</dbReference>
<dbReference type="AlphaFoldDB" id="A0A0F9HX21"/>
<sequence length="76" mass="9078">MIKTIKEFFSTTITDFYWKNHRSTFSRFKNVEGIERFAKLYDDNRFENSAKCQAKAEGFFLFTISKKLRKVKGCYA</sequence>
<accession>A0A0F9HX21</accession>
<reference evidence="1" key="1">
    <citation type="journal article" date="2015" name="Nature">
        <title>Complex archaea that bridge the gap between prokaryotes and eukaryotes.</title>
        <authorList>
            <person name="Spang A."/>
            <person name="Saw J.H."/>
            <person name="Jorgensen S.L."/>
            <person name="Zaremba-Niedzwiedzka K."/>
            <person name="Martijn J."/>
            <person name="Lind A.E."/>
            <person name="van Eijk R."/>
            <person name="Schleper C."/>
            <person name="Guy L."/>
            <person name="Ettema T.J."/>
        </authorList>
    </citation>
    <scope>NUCLEOTIDE SEQUENCE</scope>
</reference>
<feature type="non-terminal residue" evidence="1">
    <location>
        <position position="76"/>
    </location>
</feature>
<evidence type="ECO:0000313" key="1">
    <source>
        <dbReference type="EMBL" id="KKM07652.1"/>
    </source>
</evidence>
<proteinExistence type="predicted"/>
<name>A0A0F9HX21_9ZZZZ</name>
<comment type="caution">
    <text evidence="1">The sequence shown here is derived from an EMBL/GenBank/DDBJ whole genome shotgun (WGS) entry which is preliminary data.</text>
</comment>
<gene>
    <name evidence="1" type="ORF">LCGC14_1731720</name>
</gene>